<reference evidence="1" key="1">
    <citation type="submission" date="2023-10" db="EMBL/GenBank/DDBJ databases">
        <title>Genome assembly of Pristionchus species.</title>
        <authorList>
            <person name="Yoshida K."/>
            <person name="Sommer R.J."/>
        </authorList>
    </citation>
    <scope>NUCLEOTIDE SEQUENCE</scope>
    <source>
        <strain evidence="1">RS5133</strain>
    </source>
</reference>
<dbReference type="EMBL" id="BTSY01000006">
    <property type="protein sequence ID" value="GMT33345.1"/>
    <property type="molecule type" value="Genomic_DNA"/>
</dbReference>
<protein>
    <submittedName>
        <fullName evidence="1">Uncharacterized protein</fullName>
    </submittedName>
</protein>
<dbReference type="SUPFAM" id="SSF53850">
    <property type="entry name" value="Periplasmic binding protein-like II"/>
    <property type="match status" value="1"/>
</dbReference>
<gene>
    <name evidence="1" type="ORF">PFISCL1PPCAC_24643</name>
</gene>
<sequence>GLSARTSGAQLGVGGDWATQRKWSGMMGLLVNDVIDMSGISMRITEERSQDVLFSYPTRFFQSILIISTPSHFSSRSFIFSGFSL</sequence>
<evidence type="ECO:0000313" key="2">
    <source>
        <dbReference type="Proteomes" id="UP001432322"/>
    </source>
</evidence>
<feature type="non-terminal residue" evidence="1">
    <location>
        <position position="85"/>
    </location>
</feature>
<dbReference type="Gene3D" id="3.40.190.10">
    <property type="entry name" value="Periplasmic binding protein-like II"/>
    <property type="match status" value="1"/>
</dbReference>
<organism evidence="1 2">
    <name type="scientific">Pristionchus fissidentatus</name>
    <dbReference type="NCBI Taxonomy" id="1538716"/>
    <lineage>
        <taxon>Eukaryota</taxon>
        <taxon>Metazoa</taxon>
        <taxon>Ecdysozoa</taxon>
        <taxon>Nematoda</taxon>
        <taxon>Chromadorea</taxon>
        <taxon>Rhabditida</taxon>
        <taxon>Rhabditina</taxon>
        <taxon>Diplogasteromorpha</taxon>
        <taxon>Diplogasteroidea</taxon>
        <taxon>Neodiplogasteridae</taxon>
        <taxon>Pristionchus</taxon>
    </lineage>
</organism>
<accession>A0AAV5WS14</accession>
<dbReference type="PANTHER" id="PTHR22714">
    <property type="entry name" value="PROTEIN CBG02446-RELATED"/>
    <property type="match status" value="1"/>
</dbReference>
<keyword evidence="2" id="KW-1185">Reference proteome</keyword>
<dbReference type="AlphaFoldDB" id="A0AAV5WS14"/>
<feature type="non-terminal residue" evidence="1">
    <location>
        <position position="1"/>
    </location>
</feature>
<evidence type="ECO:0000313" key="1">
    <source>
        <dbReference type="EMBL" id="GMT33345.1"/>
    </source>
</evidence>
<dbReference type="PANTHER" id="PTHR22714:SF2">
    <property type="entry name" value="IONOTROPIC GLUTAMATE RECEPTOR L-GLUTAMATE AND GLYCINE-BINDING DOMAIN-CONTAINING PROTEIN"/>
    <property type="match status" value="1"/>
</dbReference>
<dbReference type="InterPro" id="IPR040128">
    <property type="entry name" value="T25E4.2-like"/>
</dbReference>
<dbReference type="Proteomes" id="UP001432322">
    <property type="component" value="Unassembled WGS sequence"/>
</dbReference>
<proteinExistence type="predicted"/>
<comment type="caution">
    <text evidence="1">The sequence shown here is derived from an EMBL/GenBank/DDBJ whole genome shotgun (WGS) entry which is preliminary data.</text>
</comment>
<name>A0AAV5WS14_9BILA</name>